<dbReference type="InterPro" id="IPR003594">
    <property type="entry name" value="HATPase_dom"/>
</dbReference>
<dbReference type="SMART" id="SM00331">
    <property type="entry name" value="PP2C_SIG"/>
    <property type="match status" value="1"/>
</dbReference>
<keyword evidence="4" id="KW-1185">Reference proteome</keyword>
<gene>
    <name evidence="3" type="ORF">Hsar01_01244</name>
</gene>
<dbReference type="CDD" id="cd16936">
    <property type="entry name" value="HATPase_RsbW-like"/>
    <property type="match status" value="1"/>
</dbReference>
<dbReference type="InterPro" id="IPR036890">
    <property type="entry name" value="HATPase_C_sf"/>
</dbReference>
<dbReference type="InterPro" id="IPR003018">
    <property type="entry name" value="GAF"/>
</dbReference>
<dbReference type="Gene3D" id="3.60.40.10">
    <property type="entry name" value="PPM-type phosphatase domain"/>
    <property type="match status" value="1"/>
</dbReference>
<keyword evidence="1" id="KW-0378">Hydrolase</keyword>
<evidence type="ECO:0000259" key="2">
    <source>
        <dbReference type="SMART" id="SM00331"/>
    </source>
</evidence>
<sequence>MSTHDSSGTATGRSWQWAGPYTLEAVREASIGARAFLQSCGLPEDHLSGWELVLAEAGNNCVLHPGDRPPPGLLEISLLVAAGQVTARLLDRTPGFDWPDDPGLPDDDSESGRGLFLIEALTDSRIYARGKHGNFLELRRSFPDPGPPEDLEATLEAMTEELSTCYESLSAIFRFTAEARDADSPRDFAGHVLEHLITLTSAEIGILRVADHGRLVCLALHGVEEGDPLPMETRALESRRDQWFEGPESASLPDTVRTGLVHPFFHDDEPLGVLTLARTSSDEPFNAGELNLVHTFAEFLSQHFLSLRHEEEAIRSRLARHEFDLAAAIQQSLLPPVQDPVEGIHAIGHCESALSIGGDFYDLIPMEGTGYFFVIADVMGKGVAASMMAAVTRSIIRSLGEDFDHPATVLEKVGSQMFEDLDRLEMFVTLAVGVVDVPAGLIRVANAGHCPVVISGNELAEAMPEAPPIGIERSPSFQEDVIPLHPGTRILAYTDGFIDPRNERPVFETQDEVAAWFHQSAGTVDPVILKQQLLQRLGQTGSAESLADDQTFLILTF</sequence>
<evidence type="ECO:0000313" key="4">
    <source>
        <dbReference type="Proteomes" id="UP001476282"/>
    </source>
</evidence>
<dbReference type="InterPro" id="IPR052016">
    <property type="entry name" value="Bact_Sigma-Reg"/>
</dbReference>
<dbReference type="PANTHER" id="PTHR43156:SF2">
    <property type="entry name" value="STAGE II SPORULATION PROTEIN E"/>
    <property type="match status" value="1"/>
</dbReference>
<dbReference type="Pfam" id="PF13185">
    <property type="entry name" value="GAF_2"/>
    <property type="match status" value="1"/>
</dbReference>
<dbReference type="InterPro" id="IPR029016">
    <property type="entry name" value="GAF-like_dom_sf"/>
</dbReference>
<protein>
    <recommendedName>
        <fullName evidence="2">PPM-type phosphatase domain-containing protein</fullName>
    </recommendedName>
</protein>
<dbReference type="InterPro" id="IPR001932">
    <property type="entry name" value="PPM-type_phosphatase-like_dom"/>
</dbReference>
<organism evidence="3 4">
    <name type="scientific">Haloferula sargassicola</name>
    <dbReference type="NCBI Taxonomy" id="490096"/>
    <lineage>
        <taxon>Bacteria</taxon>
        <taxon>Pseudomonadati</taxon>
        <taxon>Verrucomicrobiota</taxon>
        <taxon>Verrucomicrobiia</taxon>
        <taxon>Verrucomicrobiales</taxon>
        <taxon>Verrucomicrobiaceae</taxon>
        <taxon>Haloferula</taxon>
    </lineage>
</organism>
<dbReference type="Gene3D" id="3.30.565.10">
    <property type="entry name" value="Histidine kinase-like ATPase, C-terminal domain"/>
    <property type="match status" value="1"/>
</dbReference>
<dbReference type="Pfam" id="PF07228">
    <property type="entry name" value="SpoIIE"/>
    <property type="match status" value="1"/>
</dbReference>
<dbReference type="SUPFAM" id="SSF81606">
    <property type="entry name" value="PP2C-like"/>
    <property type="match status" value="1"/>
</dbReference>
<dbReference type="Proteomes" id="UP001476282">
    <property type="component" value="Unassembled WGS sequence"/>
</dbReference>
<accession>A0ABP9URS6</accession>
<feature type="domain" description="PPM-type phosphatase" evidence="2">
    <location>
        <begin position="339"/>
        <end position="557"/>
    </location>
</feature>
<dbReference type="InterPro" id="IPR036457">
    <property type="entry name" value="PPM-type-like_dom_sf"/>
</dbReference>
<dbReference type="PANTHER" id="PTHR43156">
    <property type="entry name" value="STAGE II SPORULATION PROTEIN E-RELATED"/>
    <property type="match status" value="1"/>
</dbReference>
<comment type="caution">
    <text evidence="3">The sequence shown here is derived from an EMBL/GenBank/DDBJ whole genome shotgun (WGS) entry which is preliminary data.</text>
</comment>
<dbReference type="SUPFAM" id="SSF55781">
    <property type="entry name" value="GAF domain-like"/>
    <property type="match status" value="1"/>
</dbReference>
<reference evidence="3 4" key="1">
    <citation type="submission" date="2024-02" db="EMBL/GenBank/DDBJ databases">
        <title>Haloferula sargassicola NBRC 104335.</title>
        <authorList>
            <person name="Ichikawa N."/>
            <person name="Katano-Makiyama Y."/>
            <person name="Hidaka K."/>
        </authorList>
    </citation>
    <scope>NUCLEOTIDE SEQUENCE [LARGE SCALE GENOMIC DNA]</scope>
    <source>
        <strain evidence="3 4">NBRC 104335</strain>
    </source>
</reference>
<name>A0ABP9URS6_9BACT</name>
<proteinExistence type="predicted"/>
<dbReference type="Pfam" id="PF13581">
    <property type="entry name" value="HATPase_c_2"/>
    <property type="match status" value="1"/>
</dbReference>
<evidence type="ECO:0000313" key="3">
    <source>
        <dbReference type="EMBL" id="GAA5482029.1"/>
    </source>
</evidence>
<dbReference type="Gene3D" id="3.30.450.40">
    <property type="match status" value="1"/>
</dbReference>
<dbReference type="EMBL" id="BAABRI010000006">
    <property type="protein sequence ID" value="GAA5482029.1"/>
    <property type="molecule type" value="Genomic_DNA"/>
</dbReference>
<evidence type="ECO:0000256" key="1">
    <source>
        <dbReference type="ARBA" id="ARBA00022801"/>
    </source>
</evidence>
<dbReference type="RefSeq" id="WP_353566176.1">
    <property type="nucleotide sequence ID" value="NZ_BAABRI010000006.1"/>
</dbReference>